<dbReference type="InterPro" id="IPR046349">
    <property type="entry name" value="C1-like_sf"/>
</dbReference>
<keyword evidence="2" id="KW-0732">Signal</keyword>
<feature type="domain" description="DC1" evidence="3">
    <location>
        <begin position="374"/>
        <end position="427"/>
    </location>
</feature>
<dbReference type="Proteomes" id="UP000436088">
    <property type="component" value="Unassembled WGS sequence"/>
</dbReference>
<feature type="chain" id="PRO_5025607110" description="DC1 domain-containing protein" evidence="2">
    <location>
        <begin position="29"/>
        <end position="618"/>
    </location>
</feature>
<evidence type="ECO:0000256" key="2">
    <source>
        <dbReference type="SAM" id="SignalP"/>
    </source>
</evidence>
<sequence>MWRACASKRAFRIGVLCAILTPVAKVMAKRLKHTQNDPNEEHVTINSRLCADLPTHEEIRGAAYACVRCQVWLHESCAKGLQHLPREITHPLHSDHNLVLDWSGPDKEFTCDLCLKVSSGTNYGCCQCHFEVDLACAFAGGDDHRTTQRSDAERDHERIQHHCHRHPLILYKFSTAFFLHEFCTDKIPKTLNHPFNPSHPLRLGFHGYVKSTARSVLYCKACRGDVGGEKFNNTASNGCQECRFYLDIGCAKLLPTLKHECHHHSHTYVGPTLMKHLQNSRCHSCRELFSETSRSSIDVWNATSIFNSNVFRFPLQLKTDIIDIPSSYLNQLVKMRMENSPKPDSSSATVFMDDKDSELKEMEQTETTLFRPSLHLHPLKFFEATDENFKHGSRTCTACRLDVSGPGYFCEECLTLSTGIFLHENCAKLADEIQHSLHPQHRLILSATDWGFILCDNCQDISFGFVYRCRECDFKLDLKCATREPSAHGASTLKEWERETELFHFSHNHKLIFGNYPDTLRQIECRFCGLQILGPTYWCMRCNWFIHESLVRLPEEVRVPIHSQHSLTRIMLVEQVFYQMEVAMDVKIVASTSILHVQFPYGVLSNVTLTPTIFTILG</sequence>
<name>A0A6A2Y269_HIBSY</name>
<feature type="signal peptide" evidence="2">
    <location>
        <begin position="1"/>
        <end position="28"/>
    </location>
</feature>
<evidence type="ECO:0000313" key="4">
    <source>
        <dbReference type="EMBL" id="KAE8663847.1"/>
    </source>
</evidence>
<reference evidence="4" key="1">
    <citation type="submission" date="2019-09" db="EMBL/GenBank/DDBJ databases">
        <title>Draft genome information of white flower Hibiscus syriacus.</title>
        <authorList>
            <person name="Kim Y.-M."/>
        </authorList>
    </citation>
    <scope>NUCLEOTIDE SEQUENCE [LARGE SCALE GENOMIC DNA]</scope>
    <source>
        <strain evidence="4">YM2019G1</strain>
    </source>
</reference>
<evidence type="ECO:0000313" key="5">
    <source>
        <dbReference type="Proteomes" id="UP000436088"/>
    </source>
</evidence>
<keyword evidence="1" id="KW-0677">Repeat</keyword>
<feature type="domain" description="DC1" evidence="3">
    <location>
        <begin position="91"/>
        <end position="137"/>
    </location>
</feature>
<dbReference type="InterPro" id="IPR004146">
    <property type="entry name" value="DC1"/>
</dbReference>
<dbReference type="Pfam" id="PF03107">
    <property type="entry name" value="C1_2"/>
    <property type="match status" value="3"/>
</dbReference>
<dbReference type="SUPFAM" id="SSF57889">
    <property type="entry name" value="Cysteine-rich domain"/>
    <property type="match status" value="4"/>
</dbReference>
<dbReference type="PANTHER" id="PTHR46288:SF27">
    <property type="entry name" value="CYSTEINE_HISTIDINE-RICH C1 DOMAIN FAMILY PROTEIN"/>
    <property type="match status" value="1"/>
</dbReference>
<dbReference type="EMBL" id="VEPZ02001663">
    <property type="protein sequence ID" value="KAE8663847.1"/>
    <property type="molecule type" value="Genomic_DNA"/>
</dbReference>
<protein>
    <recommendedName>
        <fullName evidence="3">DC1 domain-containing protein</fullName>
    </recommendedName>
</protein>
<gene>
    <name evidence="4" type="ORF">F3Y22_tig00112864pilonHSYRG00019</name>
</gene>
<proteinExistence type="predicted"/>
<dbReference type="AlphaFoldDB" id="A0A6A2Y269"/>
<organism evidence="4 5">
    <name type="scientific">Hibiscus syriacus</name>
    <name type="common">Rose of Sharon</name>
    <dbReference type="NCBI Taxonomy" id="106335"/>
    <lineage>
        <taxon>Eukaryota</taxon>
        <taxon>Viridiplantae</taxon>
        <taxon>Streptophyta</taxon>
        <taxon>Embryophyta</taxon>
        <taxon>Tracheophyta</taxon>
        <taxon>Spermatophyta</taxon>
        <taxon>Magnoliopsida</taxon>
        <taxon>eudicotyledons</taxon>
        <taxon>Gunneridae</taxon>
        <taxon>Pentapetalae</taxon>
        <taxon>rosids</taxon>
        <taxon>malvids</taxon>
        <taxon>Malvales</taxon>
        <taxon>Malvaceae</taxon>
        <taxon>Malvoideae</taxon>
        <taxon>Hibiscus</taxon>
    </lineage>
</organism>
<comment type="caution">
    <text evidence="4">The sequence shown here is derived from an EMBL/GenBank/DDBJ whole genome shotgun (WGS) entry which is preliminary data.</text>
</comment>
<evidence type="ECO:0000259" key="3">
    <source>
        <dbReference type="Pfam" id="PF03107"/>
    </source>
</evidence>
<dbReference type="PANTHER" id="PTHR46288">
    <property type="entry name" value="PHORBOL-ESTER/DAG-TYPE DOMAIN-CONTAINING PROTEIN"/>
    <property type="match status" value="1"/>
</dbReference>
<keyword evidence="5" id="KW-1185">Reference proteome</keyword>
<accession>A0A6A2Y269</accession>
<feature type="domain" description="DC1" evidence="3">
    <location>
        <begin position="437"/>
        <end position="481"/>
    </location>
</feature>
<evidence type="ECO:0000256" key="1">
    <source>
        <dbReference type="ARBA" id="ARBA00022737"/>
    </source>
</evidence>